<keyword evidence="10" id="KW-0325">Glycoprotein</keyword>
<dbReference type="InParanoid" id="A0A7M7K995"/>
<feature type="transmembrane region" description="Helical" evidence="16">
    <location>
        <begin position="444"/>
        <end position="464"/>
    </location>
</feature>
<evidence type="ECO:0000256" key="3">
    <source>
        <dbReference type="ARBA" id="ARBA00022448"/>
    </source>
</evidence>
<organism evidence="19 20">
    <name type="scientific">Varroa destructor</name>
    <name type="common">Honeybee mite</name>
    <dbReference type="NCBI Taxonomy" id="109461"/>
    <lineage>
        <taxon>Eukaryota</taxon>
        <taxon>Metazoa</taxon>
        <taxon>Ecdysozoa</taxon>
        <taxon>Arthropoda</taxon>
        <taxon>Chelicerata</taxon>
        <taxon>Arachnida</taxon>
        <taxon>Acari</taxon>
        <taxon>Parasitiformes</taxon>
        <taxon>Mesostigmata</taxon>
        <taxon>Gamasina</taxon>
        <taxon>Dermanyssoidea</taxon>
        <taxon>Varroidae</taxon>
        <taxon>Varroa</taxon>
    </lineage>
</organism>
<keyword evidence="8 16" id="KW-0472">Membrane</keyword>
<dbReference type="EnsemblMetazoa" id="XM_022807739">
    <property type="protein sequence ID" value="XP_022663474"/>
    <property type="gene ID" value="LOC111251297"/>
</dbReference>
<keyword evidence="11" id="KW-1071">Ligand-gated ion channel</keyword>
<evidence type="ECO:0000256" key="11">
    <source>
        <dbReference type="ARBA" id="ARBA00023286"/>
    </source>
</evidence>
<dbReference type="SMART" id="SM00079">
    <property type="entry name" value="PBPe"/>
    <property type="match status" value="1"/>
</dbReference>
<evidence type="ECO:0000256" key="4">
    <source>
        <dbReference type="ARBA" id="ARBA00022475"/>
    </source>
</evidence>
<comment type="subcellular location">
    <subcellularLocation>
        <location evidence="1">Cell membrane</location>
        <topology evidence="1">Multi-pass membrane protein</topology>
    </subcellularLocation>
</comment>
<dbReference type="CDD" id="cd13717">
    <property type="entry name" value="PBP2_iGluR_putative"/>
    <property type="match status" value="1"/>
</dbReference>
<dbReference type="FunFam" id="1.10.287.70:FF:000080">
    <property type="entry name" value="Glutamate receptor ionotropic, kainate"/>
    <property type="match status" value="1"/>
</dbReference>
<accession>A0A7M7K995</accession>
<dbReference type="InterPro" id="IPR015683">
    <property type="entry name" value="Ionotropic_Glu_rcpt"/>
</dbReference>
<dbReference type="SMR" id="A0A7M7K995"/>
<feature type="transmembrane region" description="Helical" evidence="16">
    <location>
        <begin position="509"/>
        <end position="531"/>
    </location>
</feature>
<keyword evidence="5 16" id="KW-0812">Transmembrane</keyword>
<dbReference type="SUPFAM" id="SSF53850">
    <property type="entry name" value="Periplasmic binding protein-like II"/>
    <property type="match status" value="2"/>
</dbReference>
<reference evidence="19" key="1">
    <citation type="submission" date="2021-01" db="UniProtKB">
        <authorList>
            <consortium name="EnsemblMetazoa"/>
        </authorList>
    </citation>
    <scope>IDENTIFICATION</scope>
</reference>
<keyword evidence="3" id="KW-0813">Transport</keyword>
<keyword evidence="20" id="KW-1185">Reference proteome</keyword>
<evidence type="ECO:0000256" key="13">
    <source>
        <dbReference type="PIRSR" id="PIRSR601508-1"/>
    </source>
</evidence>
<evidence type="ECO:0000256" key="16">
    <source>
        <dbReference type="SAM" id="Phobius"/>
    </source>
</evidence>
<evidence type="ECO:0000313" key="19">
    <source>
        <dbReference type="EnsemblMetazoa" id="XP_022663474"/>
    </source>
</evidence>
<evidence type="ECO:0000259" key="17">
    <source>
        <dbReference type="SMART" id="SM00079"/>
    </source>
</evidence>
<dbReference type="FunFam" id="1.10.287.70:FF:000143">
    <property type="entry name" value="Probable glutamate receptor"/>
    <property type="match status" value="1"/>
</dbReference>
<dbReference type="PANTHER" id="PTHR18966">
    <property type="entry name" value="IONOTROPIC GLUTAMATE RECEPTOR"/>
    <property type="match status" value="1"/>
</dbReference>
<name>A0A7M7K995_VARDE</name>
<dbReference type="GeneID" id="111251297"/>
<dbReference type="OrthoDB" id="5984008at2759"/>
<comment type="similarity">
    <text evidence="2">Belongs to the glutamate-gated ion channel (TC 1.A.10.1) family.</text>
</comment>
<dbReference type="Gene3D" id="3.40.190.10">
    <property type="entry name" value="Periplasmic binding protein-like II"/>
    <property type="match status" value="4"/>
</dbReference>
<feature type="domain" description="Ionotropic glutamate receptor C-terminal" evidence="17">
    <location>
        <begin position="1297"/>
        <end position="1695"/>
    </location>
</feature>
<keyword evidence="4" id="KW-1003">Cell membrane</keyword>
<proteinExistence type="inferred from homology"/>
<feature type="transmembrane region" description="Helical" evidence="16">
    <location>
        <begin position="1497"/>
        <end position="1520"/>
    </location>
</feature>
<keyword evidence="7" id="KW-0406">Ion transport</keyword>
<dbReference type="InterPro" id="IPR001320">
    <property type="entry name" value="Iontro_rcpt_C"/>
</dbReference>
<dbReference type="Pfam" id="PF10613">
    <property type="entry name" value="Lig_chan-Glu_bd"/>
    <property type="match status" value="2"/>
</dbReference>
<dbReference type="KEGG" id="vde:111251297"/>
<evidence type="ECO:0000259" key="18">
    <source>
        <dbReference type="SMART" id="SM00918"/>
    </source>
</evidence>
<feature type="site" description="Crucial to convey clamshell closure to channel opening" evidence="14">
    <location>
        <position position="1527"/>
    </location>
</feature>
<evidence type="ECO:0000256" key="9">
    <source>
        <dbReference type="ARBA" id="ARBA00023170"/>
    </source>
</evidence>
<evidence type="ECO:0000256" key="10">
    <source>
        <dbReference type="ARBA" id="ARBA00023180"/>
    </source>
</evidence>
<evidence type="ECO:0000256" key="8">
    <source>
        <dbReference type="ARBA" id="ARBA00023136"/>
    </source>
</evidence>
<dbReference type="Pfam" id="PF00060">
    <property type="entry name" value="Lig_chan"/>
    <property type="match status" value="2"/>
</dbReference>
<feature type="binding site" evidence="13">
    <location>
        <position position="1632"/>
    </location>
    <ligand>
        <name>L-glutamate</name>
        <dbReference type="ChEBI" id="CHEBI:29985"/>
    </ligand>
</feature>
<keyword evidence="9" id="KW-0675">Receptor</keyword>
<evidence type="ECO:0000256" key="5">
    <source>
        <dbReference type="ARBA" id="ARBA00022692"/>
    </source>
</evidence>
<evidence type="ECO:0000256" key="14">
    <source>
        <dbReference type="PIRSR" id="PIRSR601508-2"/>
    </source>
</evidence>
<dbReference type="FunFam" id="3.40.190.10:FF:000142">
    <property type="entry name" value="Ionotropic receptor 25a"/>
    <property type="match status" value="1"/>
</dbReference>
<dbReference type="OMA" id="VRIRTYI"/>
<feature type="site" description="Interaction with the cone snail toxin Con-ikot-ikot" evidence="14">
    <location>
        <position position="1678"/>
    </location>
</feature>
<evidence type="ECO:0000256" key="7">
    <source>
        <dbReference type="ARBA" id="ARBA00023065"/>
    </source>
</evidence>
<feature type="transmembrane region" description="Helical" evidence="16">
    <location>
        <begin position="1717"/>
        <end position="1742"/>
    </location>
</feature>
<dbReference type="SMART" id="SM00918">
    <property type="entry name" value="Lig_chan-Glu_bd"/>
    <property type="match status" value="2"/>
</dbReference>
<evidence type="ECO:0000256" key="1">
    <source>
        <dbReference type="ARBA" id="ARBA00004651"/>
    </source>
</evidence>
<evidence type="ECO:0000256" key="12">
    <source>
        <dbReference type="ARBA" id="ARBA00023303"/>
    </source>
</evidence>
<evidence type="ECO:0000313" key="20">
    <source>
        <dbReference type="Proteomes" id="UP000594260"/>
    </source>
</evidence>
<sequence>MKKFPTAMLLAFNRPFCPRFDADDQEIATKKPFAISIPVTEGPTDVLPILADFRAMHPLSRWSEITIIVPYSYTGEYLEQIMRAVEGVRSNDQVNSAASIALWKYCPPSARSVGKCGLNSASMRGILDAYRANPKKKDNREFIVIGDEELALDFFEQSVDYGMFSVFREFFIILTTPYSNVVKDFLFDKVTSDANVAIASTDVKDEDCPVTDNCHIELPMNAYINAVKNNPDLFGRNVDKFNHKYTVKKAILKELRGSGQCGFCAKYTIRTLTVKAGRKTFDPVAVWDYFNGLQMIDGATRVNYQLFPRFLGDMGGVNLRIGVINEPPMTEVTSREGRVVNVNGTLVELLKELARKLNFTYTFIMPPEPVPGLKQSDGRWSGLIGLLVRQEIDLALYDFTPTPDRQQAVNFTVAFDESPYKFLVPKPQPNYKYLFLDPFTWDTWLAVLGTVLIIGPILWCVHINSKFYDYYDMRDGKGLFKLANCEWYCFGAIIQQGGIHLPDAISGRILVGFWWLFVIVTLTTYSGNLVADLTFPKIRNPYDTVSSLLNSDITWGAFKGHAVIEILKLQQQGLLTQLSAKLAHIETAHESWALKEVADGKMALIGSEVTLFHYIGKQFIATNLCQYAVAKKEIIRQVKVLAVRPGFPFLARFNTLLTRIVETGLIIRWKKKYWPKENECTVDSKPQAGDIRRITIAHMEGSFWILGVGFLVSFTLLALEIFRKRRELRDPNGGRPQRIGPRDFKDNLFRKTNYSDKDHYNTDYGAQVGGAGPGAGKGGQSGYGFEPSNTPFRGYSGFPNRTDLIPYNYPARRLSVNTLIGVGGPVMGEGGRPINDRGAVFVKVFEVMKLTTSSDGVKREYSKPLWRSFYGGESVGNGSNITAQVAFVIVVYELLVTLYFVENGLGQTLNIAVIVEKKFELARQAVEAGLQRAKNDGKTIHWQFVVMDADDELKDLCDIIMENQPSLVINTVRTPGSNYYKLTKEIKQTVRNLAIPTLDLSYGSTDEYQMSGWNGKKPEENDYLIHVTPPGDSYTQAVRELSIKMDLATAGILYDKSVIIDHKYARLLENVPTRHIMRQVSESSADFVNKTKVIQSTDVSNYFVVGTISHLSNALHSAQENDWKPRHHCWVLITKQEGEPVCEDCMNHEVLFVHPADKEGKRIGIDGAYGSEKLDGLFYEEITYYMITRIFADNKYSKQPIRASCREKPATRDDYNLLNALESSKLSTRYGDIYFTDAGNKPGYQAINMKVAHFNYTASKTRQDNEKGFYVYGGDAKAAMWTKADQTALEQFGSVTFYKVVTLIQPPFVYKGNGSGPEFYGYCIDLIDEIKKILKFEYNIYAVEDKHFGSKDKETGLWNGLIGELVKKKAEIALGPIAVMAERETVVDFTVPYYDLVGLSILMKKPEIKPSLFKFLTVLETNVWGCILAAYFFTSFLMFVFDRLSPYSYRNNKEKYKDDDEKREFTLKECLWFCMTSLTPQGGGEAPRNLSGRLVAATWWLFGFIIIASYTANLAAFLTVSRLESPIESLDDLSKQYKVKYAPQGQTTASTYFHRMANIEEKFYEIWKNMSLDDTLTDDQRAELAVWDYPVSDKYTKIWWTMQEASLPLTFEEGVARVKNSQGSDGFAFIADATQIKYATMTNCDLTQIGSEFSRKPLALAVQQNSPLRDQLSSAILKLLNQRKLESLKEAWWNGNPEKKNCDDEGKNNDGISIKNIGGVFIVIFIGVVMACITLVFEYFWYKNKKPRSKVVSVKDHMPQKK</sequence>
<keyword evidence="15" id="KW-1015">Disulfide bond</keyword>
<feature type="disulfide bond" evidence="15">
    <location>
        <begin position="957"/>
        <end position="1205"/>
    </location>
</feature>
<dbReference type="GO" id="GO:0038023">
    <property type="term" value="F:signaling receptor activity"/>
    <property type="evidence" value="ECO:0007669"/>
    <property type="project" value="InterPro"/>
</dbReference>
<evidence type="ECO:0000256" key="15">
    <source>
        <dbReference type="PIRSR" id="PIRSR601508-3"/>
    </source>
</evidence>
<dbReference type="Proteomes" id="UP000594260">
    <property type="component" value="Unplaced"/>
</dbReference>
<dbReference type="GO" id="GO:0015276">
    <property type="term" value="F:ligand-gated monoatomic ion channel activity"/>
    <property type="evidence" value="ECO:0007669"/>
    <property type="project" value="InterPro"/>
</dbReference>
<keyword evidence="12" id="KW-0407">Ion channel</keyword>
<dbReference type="InterPro" id="IPR001508">
    <property type="entry name" value="Iono_Glu_rcpt_met"/>
</dbReference>
<dbReference type="InterPro" id="IPR019594">
    <property type="entry name" value="Glu/Gly-bd"/>
</dbReference>
<feature type="domain" description="Ionotropic glutamate receptor L-glutamate and glycine-binding" evidence="18">
    <location>
        <begin position="328"/>
        <end position="389"/>
    </location>
</feature>
<dbReference type="SUPFAM" id="SSF81324">
    <property type="entry name" value="Voltage-gated potassium channels"/>
    <property type="match status" value="1"/>
</dbReference>
<feature type="transmembrane region" description="Helical" evidence="16">
    <location>
        <begin position="703"/>
        <end position="722"/>
    </location>
</feature>
<feature type="domain" description="Ionotropic glutamate receptor L-glutamate and glycine-binding" evidence="18">
    <location>
        <begin position="1307"/>
        <end position="1367"/>
    </location>
</feature>
<feature type="binding site" evidence="13">
    <location>
        <position position="1376"/>
    </location>
    <ligand>
        <name>L-glutamate</name>
        <dbReference type="ChEBI" id="CHEBI:29985"/>
    </ligand>
</feature>
<feature type="disulfide bond" evidence="15">
    <location>
        <begin position="1644"/>
        <end position="1702"/>
    </location>
</feature>
<feature type="transmembrane region" description="Helical" evidence="16">
    <location>
        <begin position="1412"/>
        <end position="1441"/>
    </location>
</feature>
<dbReference type="GO" id="GO:0005886">
    <property type="term" value="C:plasma membrane"/>
    <property type="evidence" value="ECO:0007669"/>
    <property type="project" value="UniProtKB-SubCell"/>
</dbReference>
<evidence type="ECO:0000256" key="6">
    <source>
        <dbReference type="ARBA" id="ARBA00022989"/>
    </source>
</evidence>
<dbReference type="RefSeq" id="XP_022663474.1">
    <property type="nucleotide sequence ID" value="XM_022807739.1"/>
</dbReference>
<protein>
    <submittedName>
        <fullName evidence="19">Uncharacterized protein</fullName>
    </submittedName>
</protein>
<evidence type="ECO:0000256" key="2">
    <source>
        <dbReference type="ARBA" id="ARBA00008685"/>
    </source>
</evidence>
<keyword evidence="6 16" id="KW-1133">Transmembrane helix</keyword>
<feature type="binding site" evidence="13">
    <location>
        <position position="1383"/>
    </location>
    <ligand>
        <name>L-glutamate</name>
        <dbReference type="ChEBI" id="CHEBI:29985"/>
    </ligand>
</feature>
<dbReference type="PRINTS" id="PR00177">
    <property type="entry name" value="NMDARECEPTOR"/>
</dbReference>
<dbReference type="Gene3D" id="1.10.287.70">
    <property type="match status" value="2"/>
</dbReference>